<name>A0A1B6I8Y3_9HEMI</name>
<feature type="non-terminal residue" evidence="1">
    <location>
        <position position="124"/>
    </location>
</feature>
<dbReference type="AlphaFoldDB" id="A0A1B6I8Y3"/>
<sequence length="124" mass="14082">LTQDDVLVIISGTNDVAVNVAHAAVECIKETLDKTNDAKIVLVDLPLRYDLEEWSCVNEEIKKTNKLLKELSDKYVNTTLVEASKSARHLHTRHGLHLNFKGKQWLAERIIYALKETRSFTPTP</sequence>
<reference evidence="1" key="1">
    <citation type="submission" date="2015-11" db="EMBL/GenBank/DDBJ databases">
        <title>De novo transcriptome assembly of four potential Pierce s Disease insect vectors from Arizona vineyards.</title>
        <authorList>
            <person name="Tassone E.E."/>
        </authorList>
    </citation>
    <scope>NUCLEOTIDE SEQUENCE</scope>
</reference>
<evidence type="ECO:0008006" key="2">
    <source>
        <dbReference type="Google" id="ProtNLM"/>
    </source>
</evidence>
<dbReference type="Gene3D" id="3.40.50.1110">
    <property type="entry name" value="SGNH hydrolase"/>
    <property type="match status" value="1"/>
</dbReference>
<dbReference type="EMBL" id="GECU01024311">
    <property type="protein sequence ID" value="JAS83395.1"/>
    <property type="molecule type" value="Transcribed_RNA"/>
</dbReference>
<proteinExistence type="predicted"/>
<protein>
    <recommendedName>
        <fullName evidence="2">SGNH hydrolase-type esterase domain-containing protein</fullName>
    </recommendedName>
</protein>
<gene>
    <name evidence="1" type="ORF">g.55910</name>
</gene>
<evidence type="ECO:0000313" key="1">
    <source>
        <dbReference type="EMBL" id="JAS83395.1"/>
    </source>
</evidence>
<organism evidence="1">
    <name type="scientific">Homalodisca liturata</name>
    <dbReference type="NCBI Taxonomy" id="320908"/>
    <lineage>
        <taxon>Eukaryota</taxon>
        <taxon>Metazoa</taxon>
        <taxon>Ecdysozoa</taxon>
        <taxon>Arthropoda</taxon>
        <taxon>Hexapoda</taxon>
        <taxon>Insecta</taxon>
        <taxon>Pterygota</taxon>
        <taxon>Neoptera</taxon>
        <taxon>Paraneoptera</taxon>
        <taxon>Hemiptera</taxon>
        <taxon>Auchenorrhyncha</taxon>
        <taxon>Membracoidea</taxon>
        <taxon>Cicadellidae</taxon>
        <taxon>Cicadellinae</taxon>
        <taxon>Proconiini</taxon>
        <taxon>Homalodisca</taxon>
    </lineage>
</organism>
<dbReference type="CDD" id="cd00229">
    <property type="entry name" value="SGNH_hydrolase"/>
    <property type="match status" value="1"/>
</dbReference>
<accession>A0A1B6I8Y3</accession>
<dbReference type="SUPFAM" id="SSF52266">
    <property type="entry name" value="SGNH hydrolase"/>
    <property type="match status" value="1"/>
</dbReference>
<dbReference type="InterPro" id="IPR036514">
    <property type="entry name" value="SGNH_hydro_sf"/>
</dbReference>
<feature type="non-terminal residue" evidence="1">
    <location>
        <position position="1"/>
    </location>
</feature>